<dbReference type="SUPFAM" id="SSF51905">
    <property type="entry name" value="FAD/NAD(P)-binding domain"/>
    <property type="match status" value="1"/>
</dbReference>
<name>A0A5B8R866_9ZZZZ</name>
<dbReference type="GO" id="GO:0008718">
    <property type="term" value="F:D-amino-acid dehydrogenase activity"/>
    <property type="evidence" value="ECO:0007669"/>
    <property type="project" value="TreeGrafter"/>
</dbReference>
<reference evidence="3" key="1">
    <citation type="submission" date="2019-06" db="EMBL/GenBank/DDBJ databases">
        <authorList>
            <person name="Murdoch R.W."/>
            <person name="Fathepure B."/>
        </authorList>
    </citation>
    <scope>NUCLEOTIDE SEQUENCE</scope>
</reference>
<evidence type="ECO:0000313" key="3">
    <source>
        <dbReference type="EMBL" id="QEA04168.1"/>
    </source>
</evidence>
<protein>
    <submittedName>
        <fullName evidence="3">D-amino acid dehydrogenase 1</fullName>
        <ecNumber evidence="3">1.4.99.-</ecNumber>
    </submittedName>
</protein>
<keyword evidence="3" id="KW-0560">Oxidoreductase</keyword>
<dbReference type="PANTHER" id="PTHR13847">
    <property type="entry name" value="SARCOSINE DEHYDROGENASE-RELATED"/>
    <property type="match status" value="1"/>
</dbReference>
<gene>
    <name evidence="3" type="primary">dadA1</name>
    <name evidence="3" type="ORF">KBTEX_00471</name>
</gene>
<dbReference type="NCBIfam" id="NF001933">
    <property type="entry name" value="PRK00711.1"/>
    <property type="match status" value="1"/>
</dbReference>
<dbReference type="EMBL" id="MN079080">
    <property type="protein sequence ID" value="QEA04168.1"/>
    <property type="molecule type" value="Genomic_DNA"/>
</dbReference>
<sequence>MHVLVIGGGLMGVSTAYYLVEAGHRVTLVERQPELAAEGSHSNGGMLHASHTEPWNTPEAIRQFLQWIGREESPLLLRPGQIPNLIGWGLGFLRYSRTHHHERNTRVNTRLAVYSQRLMAGIREATGLEYDADHRGILKIFRDRREYEHALAGSALTESLGVRFERLGTDEVIGVEPTLADVAGDIVGGIHYPDDESGDARRFVEGLGEWLRGQGAELRLGESVQRIDGGADGIAGVVTDRDTLTADAYVLASGVDAPAHVRPLGVNLPIRPVKGYSATLPVDGDAGAPRVPIIDEGNKVVITRLGERLRVAGTAEFAGMDRSVRERRVEIVVRQALSNFPAYASRVERSAAEPWACLRPMTKDGPPILGDSGVPGLFLNVGPGHLGWTFAAGAGRVVADCVIGRDPEIDMQGLTLARYRRQPRG</sequence>
<comment type="similarity">
    <text evidence="1">Belongs to the DadA oxidoreductase family.</text>
</comment>
<dbReference type="Gene3D" id="3.50.50.60">
    <property type="entry name" value="FAD/NAD(P)-binding domain"/>
    <property type="match status" value="2"/>
</dbReference>
<dbReference type="InterPro" id="IPR036188">
    <property type="entry name" value="FAD/NAD-bd_sf"/>
</dbReference>
<organism evidence="3">
    <name type="scientific">uncultured organism</name>
    <dbReference type="NCBI Taxonomy" id="155900"/>
    <lineage>
        <taxon>unclassified sequences</taxon>
        <taxon>environmental samples</taxon>
    </lineage>
</organism>
<proteinExistence type="inferred from homology"/>
<dbReference type="EC" id="1.4.99.-" evidence="3"/>
<dbReference type="GO" id="GO:0005886">
    <property type="term" value="C:plasma membrane"/>
    <property type="evidence" value="ECO:0007669"/>
    <property type="project" value="TreeGrafter"/>
</dbReference>
<accession>A0A5B8R866</accession>
<evidence type="ECO:0000256" key="1">
    <source>
        <dbReference type="ARBA" id="ARBA00009410"/>
    </source>
</evidence>
<dbReference type="InterPro" id="IPR006076">
    <property type="entry name" value="FAD-dep_OxRdtase"/>
</dbReference>
<evidence type="ECO:0000259" key="2">
    <source>
        <dbReference type="Pfam" id="PF01266"/>
    </source>
</evidence>
<feature type="domain" description="FAD dependent oxidoreductase" evidence="2">
    <location>
        <begin position="3"/>
        <end position="400"/>
    </location>
</feature>
<dbReference type="PANTHER" id="PTHR13847:SF280">
    <property type="entry name" value="D-AMINO ACID DEHYDROGENASE"/>
    <property type="match status" value="1"/>
</dbReference>
<dbReference type="Gene3D" id="3.30.9.10">
    <property type="entry name" value="D-Amino Acid Oxidase, subunit A, domain 2"/>
    <property type="match status" value="1"/>
</dbReference>
<dbReference type="GO" id="GO:0055130">
    <property type="term" value="P:D-alanine catabolic process"/>
    <property type="evidence" value="ECO:0007669"/>
    <property type="project" value="TreeGrafter"/>
</dbReference>
<dbReference type="Pfam" id="PF01266">
    <property type="entry name" value="DAO"/>
    <property type="match status" value="1"/>
</dbReference>
<dbReference type="SUPFAM" id="SSF54373">
    <property type="entry name" value="FAD-linked reductases, C-terminal domain"/>
    <property type="match status" value="1"/>
</dbReference>
<dbReference type="AlphaFoldDB" id="A0A5B8R866"/>